<reference evidence="2 3" key="1">
    <citation type="journal article" date="2014" name="Appl. Environ. Microbiol.">
        <title>Comparative Genome Analysis of 'Candidatus Methanoplasma termitum' Indicates a New Mode of Energy Metabolism in the Seventh Order of Methanogens.</title>
        <authorList>
            <person name="Lang K."/>
            <person name="Schuldes J."/>
            <person name="Klingl A."/>
            <person name="Poehlein A."/>
            <person name="Daniel R."/>
            <person name="Brune A."/>
        </authorList>
    </citation>
    <scope>NUCLEOTIDE SEQUENCE [LARGE SCALE GENOMIC DNA]</scope>
    <source>
        <strain evidence="3">Mpt1</strain>
    </source>
</reference>
<dbReference type="EMBL" id="CP010070">
    <property type="protein sequence ID" value="AIZ56514.1"/>
    <property type="molecule type" value="Genomic_DNA"/>
</dbReference>
<evidence type="ECO:0000313" key="2">
    <source>
        <dbReference type="EMBL" id="AIZ56514.1"/>
    </source>
</evidence>
<name>A0A0A7LBS3_9ARCH</name>
<keyword evidence="1" id="KW-0472">Membrane</keyword>
<evidence type="ECO:0000256" key="1">
    <source>
        <dbReference type="SAM" id="Phobius"/>
    </source>
</evidence>
<keyword evidence="1" id="KW-0812">Transmembrane</keyword>
<sequence length="73" mass="8117">MALEKQRRNNKIMMAIGVIVAVIGFAAYFKVGQMAGVLLMILGAAIVVITSSISGIFYRIEMKELLDKRKRTK</sequence>
<dbReference type="Proteomes" id="UP000030787">
    <property type="component" value="Chromosome"/>
</dbReference>
<accession>A0A0A7LBS3</accession>
<dbReference type="GeneID" id="24818294"/>
<dbReference type="HOGENOM" id="CLU_2695523_0_0_2"/>
<keyword evidence="3" id="KW-1185">Reference proteome</keyword>
<proteinExistence type="predicted"/>
<feature type="transmembrane region" description="Helical" evidence="1">
    <location>
        <begin position="37"/>
        <end position="60"/>
    </location>
</feature>
<dbReference type="KEGG" id="mear:Mpt1_c06280"/>
<gene>
    <name evidence="2" type="ORF">Mpt1_c06280</name>
</gene>
<keyword evidence="1" id="KW-1133">Transmembrane helix</keyword>
<evidence type="ECO:0000313" key="3">
    <source>
        <dbReference type="Proteomes" id="UP000030787"/>
    </source>
</evidence>
<protein>
    <submittedName>
        <fullName evidence="2">Uncharacterized protein</fullName>
    </submittedName>
</protein>
<dbReference type="AlphaFoldDB" id="A0A0A7LBS3"/>
<feature type="transmembrane region" description="Helical" evidence="1">
    <location>
        <begin position="12"/>
        <end position="31"/>
    </location>
</feature>
<organism evidence="2 3">
    <name type="scientific">Candidatus Methanoplasma termitum</name>
    <dbReference type="NCBI Taxonomy" id="1577791"/>
    <lineage>
        <taxon>Archaea</taxon>
        <taxon>Methanobacteriati</taxon>
        <taxon>Thermoplasmatota</taxon>
        <taxon>Thermoplasmata</taxon>
        <taxon>Methanomassiliicoccales</taxon>
        <taxon>Methanomassiliicoccaceae</taxon>
        <taxon>Candidatus Methanoplasma</taxon>
    </lineage>
</organism>
<dbReference type="RefSeq" id="WP_048112048.1">
    <property type="nucleotide sequence ID" value="NZ_CP010070.1"/>
</dbReference>